<dbReference type="InterPro" id="IPR051043">
    <property type="entry name" value="Sulfatase_Mod_Factor_Kinase"/>
</dbReference>
<evidence type="ECO:0000256" key="1">
    <source>
        <dbReference type="SAM" id="MobiDB-lite"/>
    </source>
</evidence>
<dbReference type="InterPro" id="IPR017853">
    <property type="entry name" value="GH"/>
</dbReference>
<feature type="domain" description="Sulfatase-modifying factor enzyme-like" evidence="2">
    <location>
        <begin position="415"/>
        <end position="625"/>
    </location>
</feature>
<reference evidence="3 4" key="1">
    <citation type="submission" date="2019-02" db="EMBL/GenBank/DDBJ databases">
        <title>Draft Genome Sequences of Six Type Strains of the Genus Massilia.</title>
        <authorList>
            <person name="Miess H."/>
            <person name="Frediansyhah A."/>
            <person name="Gross H."/>
        </authorList>
    </citation>
    <scope>NUCLEOTIDE SEQUENCE [LARGE SCALE GENOMIC DNA]</scope>
    <source>
        <strain evidence="3 4">DSM 17473</strain>
    </source>
</reference>
<name>A0A4P6L5T9_9BURK</name>
<dbReference type="EMBL" id="CP035913">
    <property type="protein sequence ID" value="QBE67020.1"/>
    <property type="molecule type" value="Genomic_DNA"/>
</dbReference>
<dbReference type="KEGG" id="plue:EWM63_02015"/>
<sequence length="629" mass="71277">MMVHDRYFYDPVAGRYTVDRYLDDLVARYGGIDSVLVWPIYPNIGIDNRNQLDMIEHLPGGKEGVKRMVAEFKAHGVRVLFPVMPWDTGTRDPGRPLPDAVAALMKELGADGVNGDTMTGVPLAFSQAAEKIGYPLAFEPEIAPQEDQLGWNVMSWGYFDYPYANQNPAVHVAKFKWLEPRHMVHVNDRWQRDRADMLQFAFFNGVGIETWESVWGIWNGFTVRDSEALRRIATISRAFPQHLTSRGWEPMTLTRQHGVLASRWPHADSTLYTIVNRNEYGVNGEQLAVPHVAGMRYFDVYHGVELAPRRTTDGQDVLAFDLEGKGFGAVLATGAKDAALDRLLATMRPMSARPLASYDRTWKPLPQRMVEQGASPRSKPAPEGMRTIPAGLFDFRVTGIAVEGINQAGVDVQYPWEDQPRRFHRKTLQVPSFHIDTYPVTNAQYQRFVDASGYLPRDRQNYLRHWQDGRFAPELANRPVVWISLDDARAYARWAGKRLPTSWEWQYAAQGTDGRLYPWGNEWDAGRVPKPETGRDPGPPAPVDAHPGGASPFGVMDLVGNVWQWTDEFSDEHTRAAVLRGGSLYRPQGSHWYFPQAQRLDQHGKFLLMAPSLDRNAFTGFRCVKDVQQ</sequence>
<dbReference type="SUPFAM" id="SSF56436">
    <property type="entry name" value="C-type lectin-like"/>
    <property type="match status" value="1"/>
</dbReference>
<proteinExistence type="predicted"/>
<dbReference type="Proteomes" id="UP000290637">
    <property type="component" value="Chromosome"/>
</dbReference>
<evidence type="ECO:0000313" key="3">
    <source>
        <dbReference type="EMBL" id="QBE67020.1"/>
    </source>
</evidence>
<feature type="region of interest" description="Disordered" evidence="1">
    <location>
        <begin position="526"/>
        <end position="549"/>
    </location>
</feature>
<dbReference type="GO" id="GO:0120147">
    <property type="term" value="F:formylglycine-generating oxidase activity"/>
    <property type="evidence" value="ECO:0007669"/>
    <property type="project" value="TreeGrafter"/>
</dbReference>
<feature type="compositionally biased region" description="Basic and acidic residues" evidence="1">
    <location>
        <begin position="526"/>
        <end position="535"/>
    </location>
</feature>
<accession>A0A4P6L5T9</accession>
<dbReference type="InterPro" id="IPR005532">
    <property type="entry name" value="SUMF_dom"/>
</dbReference>
<keyword evidence="4" id="KW-1185">Reference proteome</keyword>
<dbReference type="InterPro" id="IPR042095">
    <property type="entry name" value="SUMF_sf"/>
</dbReference>
<evidence type="ECO:0000259" key="2">
    <source>
        <dbReference type="Pfam" id="PF03781"/>
    </source>
</evidence>
<gene>
    <name evidence="3" type="ORF">EWM63_02015</name>
</gene>
<organism evidence="3 4">
    <name type="scientific">Pseudoduganella lutea</name>
    <dbReference type="NCBI Taxonomy" id="321985"/>
    <lineage>
        <taxon>Bacteria</taxon>
        <taxon>Pseudomonadati</taxon>
        <taxon>Pseudomonadota</taxon>
        <taxon>Betaproteobacteria</taxon>
        <taxon>Burkholderiales</taxon>
        <taxon>Oxalobacteraceae</taxon>
        <taxon>Telluria group</taxon>
        <taxon>Pseudoduganella</taxon>
    </lineage>
</organism>
<dbReference type="AlphaFoldDB" id="A0A4P6L5T9"/>
<dbReference type="Pfam" id="PF03781">
    <property type="entry name" value="FGE-sulfatase"/>
    <property type="match status" value="1"/>
</dbReference>
<dbReference type="PANTHER" id="PTHR23150">
    <property type="entry name" value="SULFATASE MODIFYING FACTOR 1, 2"/>
    <property type="match status" value="1"/>
</dbReference>
<dbReference type="SUPFAM" id="SSF51445">
    <property type="entry name" value="(Trans)glycosidases"/>
    <property type="match status" value="1"/>
</dbReference>
<dbReference type="Gene3D" id="3.90.1580.10">
    <property type="entry name" value="paralog of FGE (formylglycine-generating enzyme)"/>
    <property type="match status" value="1"/>
</dbReference>
<dbReference type="PANTHER" id="PTHR23150:SF19">
    <property type="entry name" value="FORMYLGLYCINE-GENERATING ENZYME"/>
    <property type="match status" value="1"/>
</dbReference>
<dbReference type="InterPro" id="IPR016187">
    <property type="entry name" value="CTDL_fold"/>
</dbReference>
<evidence type="ECO:0000313" key="4">
    <source>
        <dbReference type="Proteomes" id="UP000290637"/>
    </source>
</evidence>
<protein>
    <submittedName>
        <fullName evidence="3">Formylglycine-generating enzyme family protein</fullName>
    </submittedName>
</protein>
<dbReference type="OrthoDB" id="9768004at2"/>